<dbReference type="InterPro" id="IPR014710">
    <property type="entry name" value="RmlC-like_jellyroll"/>
</dbReference>
<dbReference type="SUPFAM" id="SSF69118">
    <property type="entry name" value="AhpD-like"/>
    <property type="match status" value="1"/>
</dbReference>
<dbReference type="Proteomes" id="UP001156216">
    <property type="component" value="Chromosome"/>
</dbReference>
<dbReference type="GO" id="GO:0003677">
    <property type="term" value="F:DNA binding"/>
    <property type="evidence" value="ECO:0007669"/>
    <property type="project" value="UniProtKB-KW"/>
</dbReference>
<dbReference type="Gene3D" id="2.60.120.10">
    <property type="entry name" value="Jelly Rolls"/>
    <property type="match status" value="1"/>
</dbReference>
<evidence type="ECO:0000313" key="2">
    <source>
        <dbReference type="EMBL" id="UYU73010.1"/>
    </source>
</evidence>
<dbReference type="CDD" id="cd02233">
    <property type="entry name" value="cupin_HNL-like"/>
    <property type="match status" value="1"/>
</dbReference>
<dbReference type="InterPro" id="IPR029032">
    <property type="entry name" value="AhpD-like"/>
</dbReference>
<sequence>MRELYFIFVTVIGFLQIPMQSINAQSMKKEEVPQNISAFPLGKENTGFKQYFTGESWLAPLTGNKDLNVPMSNVTFEPGCRNNWHSHTGGQILIAVGGVGYYQERGKAARRLLPGDVVEIAPDIEHWHGAAPDSWFSHLAIGCNPQTNKNIWLERVDDRQYAEATEDNGGTGLSATDPELDAIFGNFTKEVQQYGNLDTKTRLMITLASNIASQAQTEYRMMLESALNAGITPIEIKEILYQAVAYAGMAKVMDFVGITNEVLLAHGVRLPLEGQAVVSAETRFDKGLALQKSIFGERIDQMHKNAPENQKHIQHYLSANCFGDCQTRNGLDVKTRELLTFSILVSLGGCELQVKGHIQGNVNVGNSKDTLLAVVTQLLPYIGYPRTLNAIACLNEVIPEDK</sequence>
<dbReference type="EMBL" id="CP083681">
    <property type="protein sequence ID" value="UYU73010.1"/>
    <property type="molecule type" value="Genomic_DNA"/>
</dbReference>
<feature type="domain" description="Carboxymuconolactone decarboxylase-like" evidence="1">
    <location>
        <begin position="178"/>
        <end position="260"/>
    </location>
</feature>
<organism evidence="2 3">
    <name type="scientific">Bacteroides thetaiotaomicron</name>
    <dbReference type="NCBI Taxonomy" id="818"/>
    <lineage>
        <taxon>Bacteria</taxon>
        <taxon>Pseudomonadati</taxon>
        <taxon>Bacteroidota</taxon>
        <taxon>Bacteroidia</taxon>
        <taxon>Bacteroidales</taxon>
        <taxon>Bacteroidaceae</taxon>
        <taxon>Bacteroides</taxon>
    </lineage>
</organism>
<dbReference type="Gene3D" id="1.20.1290.10">
    <property type="entry name" value="AhpD-like"/>
    <property type="match status" value="1"/>
</dbReference>
<dbReference type="InterPro" id="IPR047263">
    <property type="entry name" value="HNL-like_cupin"/>
</dbReference>
<dbReference type="RefSeq" id="WP_195577455.1">
    <property type="nucleotide sequence ID" value="NZ_CP083681.1"/>
</dbReference>
<dbReference type="InterPro" id="IPR011051">
    <property type="entry name" value="RmlC_Cupin_sf"/>
</dbReference>
<dbReference type="GO" id="GO:0051920">
    <property type="term" value="F:peroxiredoxin activity"/>
    <property type="evidence" value="ECO:0007669"/>
    <property type="project" value="InterPro"/>
</dbReference>
<dbReference type="SUPFAM" id="SSF51182">
    <property type="entry name" value="RmlC-like cupins"/>
    <property type="match status" value="1"/>
</dbReference>
<dbReference type="InterPro" id="IPR003779">
    <property type="entry name" value="CMD-like"/>
</dbReference>
<dbReference type="AlphaFoldDB" id="A0AA46UDT1"/>
<feature type="domain" description="Carboxymuconolactone decarboxylase-like" evidence="1">
    <location>
        <begin position="313"/>
        <end position="396"/>
    </location>
</feature>
<dbReference type="Pfam" id="PF02627">
    <property type="entry name" value="CMD"/>
    <property type="match status" value="2"/>
</dbReference>
<gene>
    <name evidence="2" type="ORF">KQP59_07870</name>
</gene>
<protein>
    <submittedName>
        <fullName evidence="2">Carboxymuconolactone decarboxylase family protein</fullName>
    </submittedName>
</protein>
<dbReference type="PANTHER" id="PTHR33570:SF2">
    <property type="entry name" value="CARBOXYMUCONOLACTONE DECARBOXYLASE-LIKE DOMAIN-CONTAINING PROTEIN"/>
    <property type="match status" value="1"/>
</dbReference>
<reference evidence="2" key="1">
    <citation type="submission" date="2021-06" db="EMBL/GenBank/DDBJ databases">
        <title>Interrogation of the integrated mobile genetic elements in gut-associated Bacteroides with a consensus prediction approach.</title>
        <authorList>
            <person name="Campbell D.E."/>
            <person name="Leigh J.R."/>
            <person name="Kim T."/>
            <person name="England W."/>
            <person name="Whitaker R.J."/>
            <person name="Degnan P.H."/>
        </authorList>
    </citation>
    <scope>NUCLEOTIDE SEQUENCE</scope>
    <source>
        <strain evidence="2">VPI-BTDOT2</strain>
    </source>
</reference>
<accession>A0AA46UDT1</accession>
<evidence type="ECO:0000313" key="3">
    <source>
        <dbReference type="Proteomes" id="UP001156216"/>
    </source>
</evidence>
<name>A0AA46UDT1_BACT4</name>
<dbReference type="PANTHER" id="PTHR33570">
    <property type="entry name" value="4-CARBOXYMUCONOLACTONE DECARBOXYLASE FAMILY PROTEIN"/>
    <property type="match status" value="1"/>
</dbReference>
<dbReference type="InterPro" id="IPR052512">
    <property type="entry name" value="4CMD/NDH-1_regulator"/>
</dbReference>
<proteinExistence type="predicted"/>
<dbReference type="GO" id="GO:0006355">
    <property type="term" value="P:regulation of DNA-templated transcription"/>
    <property type="evidence" value="ECO:0007669"/>
    <property type="project" value="InterPro"/>
</dbReference>
<evidence type="ECO:0000259" key="1">
    <source>
        <dbReference type="Pfam" id="PF02627"/>
    </source>
</evidence>